<dbReference type="InterPro" id="IPR021840">
    <property type="entry name" value="DUF3433"/>
</dbReference>
<dbReference type="AlphaFoldDB" id="A0A139I6F9"/>
<dbReference type="Proteomes" id="UP000073492">
    <property type="component" value="Unassembled WGS sequence"/>
</dbReference>
<sequence>MLSNSPGIQDVLHDADRSRTWTSYPMIGLKFAAPLAALVVLEVLYSISERHQGIADVTGHENRAQHVPPYLSALIMILVAACFSSLDFTRASFAPYSLLRSGNTSARRGLNLNLLGELLPVALVRSLSVRHYASAFSDVAGMIDSVLTIIASGLWMLGRKIATEQATTASSVDAFNITWFNSPSSGHAGAGVLLDRLQHVLLDGKTSPLIGSATQISPSLSTHYGRS</sequence>
<feature type="transmembrane region" description="Helical" evidence="1">
    <location>
        <begin position="67"/>
        <end position="89"/>
    </location>
</feature>
<feature type="transmembrane region" description="Helical" evidence="1">
    <location>
        <begin position="139"/>
        <end position="157"/>
    </location>
</feature>
<gene>
    <name evidence="2" type="ORF">AC579_8201</name>
</gene>
<keyword evidence="1" id="KW-0472">Membrane</keyword>
<protein>
    <submittedName>
        <fullName evidence="2">Uncharacterized protein</fullName>
    </submittedName>
</protein>
<keyword evidence="1" id="KW-1133">Transmembrane helix</keyword>
<proteinExistence type="predicted"/>
<keyword evidence="3" id="KW-1185">Reference proteome</keyword>
<evidence type="ECO:0000256" key="1">
    <source>
        <dbReference type="SAM" id="Phobius"/>
    </source>
</evidence>
<evidence type="ECO:0000313" key="3">
    <source>
        <dbReference type="Proteomes" id="UP000073492"/>
    </source>
</evidence>
<accession>A0A139I6F9</accession>
<feature type="transmembrane region" description="Helical" evidence="1">
    <location>
        <begin position="27"/>
        <end position="47"/>
    </location>
</feature>
<dbReference type="EMBL" id="LFZO01000279">
    <property type="protein sequence ID" value="KXT10195.1"/>
    <property type="molecule type" value="Genomic_DNA"/>
</dbReference>
<organism evidence="2 3">
    <name type="scientific">Pseudocercospora musae</name>
    <dbReference type="NCBI Taxonomy" id="113226"/>
    <lineage>
        <taxon>Eukaryota</taxon>
        <taxon>Fungi</taxon>
        <taxon>Dikarya</taxon>
        <taxon>Ascomycota</taxon>
        <taxon>Pezizomycotina</taxon>
        <taxon>Dothideomycetes</taxon>
        <taxon>Dothideomycetidae</taxon>
        <taxon>Mycosphaerellales</taxon>
        <taxon>Mycosphaerellaceae</taxon>
        <taxon>Pseudocercospora</taxon>
    </lineage>
</organism>
<dbReference type="Pfam" id="PF11915">
    <property type="entry name" value="DUF3433"/>
    <property type="match status" value="1"/>
</dbReference>
<dbReference type="STRING" id="113226.A0A139I6F9"/>
<dbReference type="OrthoDB" id="3649451at2759"/>
<reference evidence="2 3" key="1">
    <citation type="submission" date="2015-07" db="EMBL/GenBank/DDBJ databases">
        <title>Comparative genomics of the Sigatoka disease complex on banana suggests a link between parallel evolutionary changes in Pseudocercospora fijiensis and Pseudocercospora eumusae and increased virulence on the banana host.</title>
        <authorList>
            <person name="Chang T.-C."/>
            <person name="Salvucci A."/>
            <person name="Crous P.W."/>
            <person name="Stergiopoulos I."/>
        </authorList>
    </citation>
    <scope>NUCLEOTIDE SEQUENCE [LARGE SCALE GENOMIC DNA]</scope>
    <source>
        <strain evidence="2 3">CBS 116634</strain>
    </source>
</reference>
<comment type="caution">
    <text evidence="2">The sequence shown here is derived from an EMBL/GenBank/DDBJ whole genome shotgun (WGS) entry which is preliminary data.</text>
</comment>
<name>A0A139I6F9_9PEZI</name>
<keyword evidence="1" id="KW-0812">Transmembrane</keyword>
<evidence type="ECO:0000313" key="2">
    <source>
        <dbReference type="EMBL" id="KXT10195.1"/>
    </source>
</evidence>